<dbReference type="STRING" id="653930.SAMN05216589_1469"/>
<dbReference type="Pfam" id="PF08349">
    <property type="entry name" value="DUF1722"/>
    <property type="match status" value="1"/>
</dbReference>
<dbReference type="InterPro" id="IPR013560">
    <property type="entry name" value="DUF1722"/>
</dbReference>
<gene>
    <name evidence="4" type="ORF">FA869_02080</name>
    <name evidence="3" type="ORF">SAMN04487855_1845</name>
    <name evidence="2" type="ORF">SAMN05216589_1469</name>
</gene>
<evidence type="ECO:0000313" key="3">
    <source>
        <dbReference type="EMBL" id="SFL96946.1"/>
    </source>
</evidence>
<dbReference type="PANTHER" id="PTHR30087:SF0">
    <property type="entry name" value="INNER MEMBRANE PROTEIN"/>
    <property type="match status" value="1"/>
</dbReference>
<dbReference type="PANTHER" id="PTHR30087">
    <property type="entry name" value="INNER MEMBRANE PROTEIN"/>
    <property type="match status" value="1"/>
</dbReference>
<reference evidence="5 6" key="1">
    <citation type="submission" date="2016-10" db="EMBL/GenBank/DDBJ databases">
        <authorList>
            <person name="de Groot N.N."/>
        </authorList>
    </citation>
    <scope>NUCLEOTIDE SEQUENCE [LARGE SCALE GENOMIC DNA]</scope>
    <source>
        <strain evidence="3 5">CGMCC 1.9095</strain>
        <strain evidence="2 6">DSM 22558</strain>
    </source>
</reference>
<evidence type="ECO:0000259" key="1">
    <source>
        <dbReference type="Pfam" id="PF08349"/>
    </source>
</evidence>
<sequence length="241" mass="26577">MSETVVPESVAVKVGIIGLPDASLCKILEKQLELVPQLQLQACLSAINGLIVSPDNHTSDGIDATTLALARPDLPIETAGALADPAQLVHFLMRVHAHAAWQALHAAGLSRSALVDFHSRYKYQLMACSPRAYRALGRQLGQSADQPLQPFANDYFHALMEALRTPPTPGLHCNVLMHLSGYFTRQLDGTQRQRLARSILAYRHGAASLTEPLGLLRQHLREHPNPYLSRQVYLQPYLDDL</sequence>
<evidence type="ECO:0000313" key="6">
    <source>
        <dbReference type="Proteomes" id="UP000186904"/>
    </source>
</evidence>
<keyword evidence="5" id="KW-1185">Reference proteome</keyword>
<accession>A0A1I4M1L2</accession>
<evidence type="ECO:0000313" key="2">
    <source>
        <dbReference type="EMBL" id="SER82350.1"/>
    </source>
</evidence>
<dbReference type="EMBL" id="FOUA01000002">
    <property type="protein sequence ID" value="SFL96946.1"/>
    <property type="molecule type" value="Genomic_DNA"/>
</dbReference>
<proteinExistence type="predicted"/>
<dbReference type="EMBL" id="SWAV01000001">
    <property type="protein sequence ID" value="TKA92996.1"/>
    <property type="molecule type" value="Genomic_DNA"/>
</dbReference>
<reference evidence="4 7" key="2">
    <citation type="submission" date="2019-04" db="EMBL/GenBank/DDBJ databases">
        <title>Crypto-aerobic microbial life in anoxic (sulfidic) marine sediments.</title>
        <authorList>
            <person name="Bhattacharya S."/>
            <person name="Roy C."/>
            <person name="Mondal N."/>
            <person name="Sarkar J."/>
            <person name="Mandal S."/>
            <person name="Rameez M.J."/>
            <person name="Ghosh W."/>
        </authorList>
    </citation>
    <scope>NUCLEOTIDE SEQUENCE [LARGE SCALE GENOMIC DNA]</scope>
    <source>
        <strain evidence="4 7">SBBB</strain>
    </source>
</reference>
<name>A0A1I4M1L2_9GAMM</name>
<evidence type="ECO:0000313" key="4">
    <source>
        <dbReference type="EMBL" id="TKA92996.1"/>
    </source>
</evidence>
<dbReference type="Proteomes" id="UP000186599">
    <property type="component" value="Unassembled WGS sequence"/>
</dbReference>
<evidence type="ECO:0000313" key="5">
    <source>
        <dbReference type="Proteomes" id="UP000186599"/>
    </source>
</evidence>
<dbReference type="OrthoDB" id="495783at2"/>
<organism evidence="3 5">
    <name type="scientific">Halopseudomonas bauzanensis</name>
    <dbReference type="NCBI Taxonomy" id="653930"/>
    <lineage>
        <taxon>Bacteria</taxon>
        <taxon>Pseudomonadati</taxon>
        <taxon>Pseudomonadota</taxon>
        <taxon>Gammaproteobacteria</taxon>
        <taxon>Pseudomonadales</taxon>
        <taxon>Pseudomonadaceae</taxon>
        <taxon>Halopseudomonas</taxon>
    </lineage>
</organism>
<dbReference type="Proteomes" id="UP000186904">
    <property type="component" value="Unassembled WGS sequence"/>
</dbReference>
<dbReference type="AlphaFoldDB" id="A0A1I4M1L2"/>
<evidence type="ECO:0000313" key="7">
    <source>
        <dbReference type="Proteomes" id="UP000305198"/>
    </source>
</evidence>
<dbReference type="EMBL" id="FOGN01000002">
    <property type="protein sequence ID" value="SER82350.1"/>
    <property type="molecule type" value="Genomic_DNA"/>
</dbReference>
<feature type="domain" description="DUF1722" evidence="1">
    <location>
        <begin position="122"/>
        <end position="237"/>
    </location>
</feature>
<dbReference type="Proteomes" id="UP000305198">
    <property type="component" value="Unassembled WGS sequence"/>
</dbReference>
<protein>
    <submittedName>
        <fullName evidence="4">DUF1722 domain-containing protein</fullName>
    </submittedName>
</protein>